<feature type="domain" description="DarT" evidence="8">
    <location>
        <begin position="59"/>
        <end position="261"/>
    </location>
</feature>
<evidence type="ECO:0000313" key="10">
    <source>
        <dbReference type="Proteomes" id="UP000662814"/>
    </source>
</evidence>
<feature type="region of interest" description="Disordered" evidence="7">
    <location>
        <begin position="32"/>
        <end position="55"/>
    </location>
</feature>
<evidence type="ECO:0000256" key="2">
    <source>
        <dbReference type="ARBA" id="ARBA00022676"/>
    </source>
</evidence>
<comment type="similarity">
    <text evidence="6">Belongs to the DarT ADP-ribosyltransferase family.</text>
</comment>
<evidence type="ECO:0000256" key="7">
    <source>
        <dbReference type="SAM" id="MobiDB-lite"/>
    </source>
</evidence>
<dbReference type="Proteomes" id="UP000662814">
    <property type="component" value="Chromosome"/>
</dbReference>
<dbReference type="InterPro" id="IPR029494">
    <property type="entry name" value="DarT"/>
</dbReference>
<evidence type="ECO:0000256" key="5">
    <source>
        <dbReference type="ARBA" id="ARBA00023125"/>
    </source>
</evidence>
<keyword evidence="3 6" id="KW-0808">Transferase</keyword>
<evidence type="ECO:0000256" key="1">
    <source>
        <dbReference type="ARBA" id="ARBA00022649"/>
    </source>
</evidence>
<name>A0ABX6YGS8_9MICO</name>
<evidence type="ECO:0000256" key="3">
    <source>
        <dbReference type="ARBA" id="ARBA00022679"/>
    </source>
</evidence>
<comment type="caution">
    <text evidence="6">Lacks conserved residue(s) required for the propagation of feature annotation.</text>
</comment>
<feature type="active site" evidence="6">
    <location>
        <position position="214"/>
    </location>
</feature>
<evidence type="ECO:0000256" key="4">
    <source>
        <dbReference type="ARBA" id="ARBA00022695"/>
    </source>
</evidence>
<feature type="binding site" evidence="6">
    <location>
        <position position="107"/>
    </location>
    <ligand>
        <name>NAD(+)</name>
        <dbReference type="ChEBI" id="CHEBI:57540"/>
    </ligand>
</feature>
<reference evidence="9 10" key="1">
    <citation type="submission" date="2020-12" db="EMBL/GenBank/DDBJ databases">
        <title>Microbacterium sp. HY060.</title>
        <authorList>
            <person name="Zhou J."/>
        </authorList>
    </citation>
    <scope>NUCLEOTIDE SEQUENCE [LARGE SCALE GENOMIC DNA]</scope>
    <source>
        <strain evidence="9 10">HY60</strain>
    </source>
</reference>
<dbReference type="PROSITE" id="PS52018">
    <property type="entry name" value="DART"/>
    <property type="match status" value="1"/>
</dbReference>
<proteinExistence type="inferred from homology"/>
<keyword evidence="4 6" id="KW-0548">Nucleotidyltransferase</keyword>
<comment type="catalytic activity">
    <reaction evidence="6">
        <text>a thymidine in DNA + NAD(+) = an N-(ADP-alpha-D-ribosyl)-thymidine in DNA + nicotinamide + H(+)</text>
        <dbReference type="Rhea" id="RHEA:71651"/>
        <dbReference type="Rhea" id="RHEA-COMP:13556"/>
        <dbReference type="Rhea" id="RHEA-COMP:18051"/>
        <dbReference type="ChEBI" id="CHEBI:15378"/>
        <dbReference type="ChEBI" id="CHEBI:17154"/>
        <dbReference type="ChEBI" id="CHEBI:57540"/>
        <dbReference type="ChEBI" id="CHEBI:137386"/>
        <dbReference type="ChEBI" id="CHEBI:191199"/>
    </reaction>
</comment>
<evidence type="ECO:0000259" key="8">
    <source>
        <dbReference type="PROSITE" id="PS52018"/>
    </source>
</evidence>
<keyword evidence="10" id="KW-1185">Reference proteome</keyword>
<feature type="binding site" evidence="6">
    <location>
        <position position="80"/>
    </location>
    <ligand>
        <name>NAD(+)</name>
        <dbReference type="ChEBI" id="CHEBI:57540"/>
    </ligand>
</feature>
<keyword evidence="5 6" id="KW-0238">DNA-binding</keyword>
<dbReference type="Pfam" id="PF14487">
    <property type="entry name" value="DarT"/>
    <property type="match status" value="1"/>
</dbReference>
<dbReference type="RefSeq" id="WP_166987866.1">
    <property type="nucleotide sequence ID" value="NZ_CP061169.1"/>
</dbReference>
<keyword evidence="1 6" id="KW-1277">Toxin-antitoxin system</keyword>
<feature type="active site" description="Proton acceptor" evidence="6">
    <location>
        <position position="107"/>
    </location>
</feature>
<gene>
    <name evidence="9" type="ORF">HCR76_14270</name>
</gene>
<keyword evidence="2 6" id="KW-0328">Glycosyltransferase</keyword>
<evidence type="ECO:0000256" key="6">
    <source>
        <dbReference type="PROSITE-ProRule" id="PRU01362"/>
    </source>
</evidence>
<organism evidence="9 10">
    <name type="scientific">Paramicrobacterium chengjingii</name>
    <dbReference type="NCBI Taxonomy" id="2769067"/>
    <lineage>
        <taxon>Bacteria</taxon>
        <taxon>Bacillati</taxon>
        <taxon>Actinomycetota</taxon>
        <taxon>Actinomycetes</taxon>
        <taxon>Micrococcales</taxon>
        <taxon>Microbacteriaceae</taxon>
        <taxon>Paramicrobacterium</taxon>
    </lineage>
</organism>
<feature type="binding site" evidence="6">
    <location>
        <begin position="63"/>
        <end position="65"/>
    </location>
    <ligand>
        <name>NAD(+)</name>
        <dbReference type="ChEBI" id="CHEBI:57540"/>
    </ligand>
</feature>
<protein>
    <submittedName>
        <fullName evidence="9">DUF4433 domain-containing protein</fullName>
    </submittedName>
</protein>
<sequence length="263" mass="28385">MSDECRHGFEPELCAVCNPPKVPEKIVATRVTTATRTTQSNSVNRGSKKQGKPVRVDQQRLYHVTHTRNLPAILAGGSILCDDLLHDADRTEGAEVALSSEENRAARRRIMIDDAAVSAYVPFFLSPDASVWGSIRSREPNVRLASDIVRTSPTDYVMLVATVASIRAADGDIVIADGDAAAGLTRFASEPDQADRMLARVALDDSGELKLVAEALVRGEVPVSALSIIGVASIKQRERVKQQLADAGLHTKVAAHQPWFVAQ</sequence>
<dbReference type="EMBL" id="CP061169">
    <property type="protein sequence ID" value="QPZ37956.1"/>
    <property type="molecule type" value="Genomic_DNA"/>
</dbReference>
<accession>A0ABX6YGS8</accession>
<evidence type="ECO:0000313" key="9">
    <source>
        <dbReference type="EMBL" id="QPZ37956.1"/>
    </source>
</evidence>